<protein>
    <submittedName>
        <fullName evidence="1">Uncharacterized protein</fullName>
    </submittedName>
</protein>
<dbReference type="EMBL" id="LAZR01000640">
    <property type="protein sequence ID" value="KKN61929.1"/>
    <property type="molecule type" value="Genomic_DNA"/>
</dbReference>
<accession>A0A0F9S4E9</accession>
<evidence type="ECO:0000313" key="1">
    <source>
        <dbReference type="EMBL" id="KKN61929.1"/>
    </source>
</evidence>
<organism evidence="1">
    <name type="scientific">marine sediment metagenome</name>
    <dbReference type="NCBI Taxonomy" id="412755"/>
    <lineage>
        <taxon>unclassified sequences</taxon>
        <taxon>metagenomes</taxon>
        <taxon>ecological metagenomes</taxon>
    </lineage>
</organism>
<sequence>MSRKTKKTKMFCGPCEKMTDHHQIRIIYETLTCTKCEELDEYVEIDGQHVAHYPMDEEEHSP</sequence>
<name>A0A0F9S4E9_9ZZZZ</name>
<reference evidence="1" key="1">
    <citation type="journal article" date="2015" name="Nature">
        <title>Complex archaea that bridge the gap between prokaryotes and eukaryotes.</title>
        <authorList>
            <person name="Spang A."/>
            <person name="Saw J.H."/>
            <person name="Jorgensen S.L."/>
            <person name="Zaremba-Niedzwiedzka K."/>
            <person name="Martijn J."/>
            <person name="Lind A.E."/>
            <person name="van Eijk R."/>
            <person name="Schleper C."/>
            <person name="Guy L."/>
            <person name="Ettema T.J."/>
        </authorList>
    </citation>
    <scope>NUCLEOTIDE SEQUENCE</scope>
</reference>
<gene>
    <name evidence="1" type="ORF">LCGC14_0516980</name>
</gene>
<comment type="caution">
    <text evidence="1">The sequence shown here is derived from an EMBL/GenBank/DDBJ whole genome shotgun (WGS) entry which is preliminary data.</text>
</comment>
<proteinExistence type="predicted"/>
<dbReference type="AlphaFoldDB" id="A0A0F9S4E9"/>